<dbReference type="InterPro" id="IPR039425">
    <property type="entry name" value="RNA_pol_sigma-70-like"/>
</dbReference>
<dbReference type="InterPro" id="IPR036388">
    <property type="entry name" value="WH-like_DNA-bd_sf"/>
</dbReference>
<gene>
    <name evidence="7" type="ORF">ABTW24_19775</name>
    <name evidence="8" type="ORF">NCTC11429_02793</name>
</gene>
<evidence type="ECO:0000256" key="4">
    <source>
        <dbReference type="ARBA" id="ARBA00023163"/>
    </source>
</evidence>
<dbReference type="InterPro" id="IPR014284">
    <property type="entry name" value="RNA_pol_sigma-70_dom"/>
</dbReference>
<dbReference type="Gene3D" id="1.10.10.10">
    <property type="entry name" value="Winged helix-like DNA-binding domain superfamily/Winged helix DNA-binding domain"/>
    <property type="match status" value="1"/>
</dbReference>
<evidence type="ECO:0000259" key="5">
    <source>
        <dbReference type="Pfam" id="PF04542"/>
    </source>
</evidence>
<feature type="domain" description="RNA polymerase sigma-70 region 2" evidence="5">
    <location>
        <begin position="31"/>
        <end position="92"/>
    </location>
</feature>
<evidence type="ECO:0000259" key="6">
    <source>
        <dbReference type="Pfam" id="PF08281"/>
    </source>
</evidence>
<dbReference type="EMBL" id="LR590484">
    <property type="protein sequence ID" value="VTR43060.1"/>
    <property type="molecule type" value="Genomic_DNA"/>
</dbReference>
<dbReference type="AlphaFoldDB" id="A0A4U9V8R8"/>
<dbReference type="GO" id="GO:0003677">
    <property type="term" value="F:DNA binding"/>
    <property type="evidence" value="ECO:0007669"/>
    <property type="project" value="InterPro"/>
</dbReference>
<dbReference type="STRING" id="1123265.GCA_000686625_02036"/>
<dbReference type="PANTHER" id="PTHR43133">
    <property type="entry name" value="RNA POLYMERASE ECF-TYPE SIGMA FACTO"/>
    <property type="match status" value="1"/>
</dbReference>
<dbReference type="Gene3D" id="1.10.1740.10">
    <property type="match status" value="1"/>
</dbReference>
<comment type="similarity">
    <text evidence="1">Belongs to the sigma-70 factor family. ECF subfamily.</text>
</comment>
<name>A0A4U9V8R8_9SPHI</name>
<dbReference type="InterPro" id="IPR013325">
    <property type="entry name" value="RNA_pol_sigma_r2"/>
</dbReference>
<reference evidence="8 9" key="1">
    <citation type="submission" date="2019-05" db="EMBL/GenBank/DDBJ databases">
        <authorList>
            <consortium name="Pathogen Informatics"/>
        </authorList>
    </citation>
    <scope>NUCLEOTIDE SEQUENCE [LARGE SCALE GENOMIC DNA]</scope>
    <source>
        <strain evidence="8 9">NCTC11429</strain>
    </source>
</reference>
<feature type="domain" description="RNA polymerase sigma factor 70 region 4 type 2" evidence="6">
    <location>
        <begin position="119"/>
        <end position="169"/>
    </location>
</feature>
<dbReference type="PANTHER" id="PTHR43133:SF46">
    <property type="entry name" value="RNA POLYMERASE SIGMA-70 FACTOR ECF SUBFAMILY"/>
    <property type="match status" value="1"/>
</dbReference>
<protein>
    <submittedName>
        <fullName evidence="8">RNA polymerase sigma factor</fullName>
    </submittedName>
    <submittedName>
        <fullName evidence="7">RNA polymerase sigma-70 factor</fullName>
    </submittedName>
</protein>
<proteinExistence type="inferred from homology"/>
<dbReference type="NCBIfam" id="TIGR02937">
    <property type="entry name" value="sigma70-ECF"/>
    <property type="match status" value="1"/>
</dbReference>
<keyword evidence="2" id="KW-0805">Transcription regulation</keyword>
<accession>A0A4U9V8R8</accession>
<dbReference type="SUPFAM" id="SSF88946">
    <property type="entry name" value="Sigma2 domain of RNA polymerase sigma factors"/>
    <property type="match status" value="1"/>
</dbReference>
<dbReference type="Pfam" id="PF08281">
    <property type="entry name" value="Sigma70_r4_2"/>
    <property type="match status" value="1"/>
</dbReference>
<dbReference type="Proteomes" id="UP001566204">
    <property type="component" value="Unassembled WGS sequence"/>
</dbReference>
<evidence type="ECO:0000313" key="9">
    <source>
        <dbReference type="Proteomes" id="UP000308196"/>
    </source>
</evidence>
<organism evidence="8 9">
    <name type="scientific">Sphingobacterium thalpophilum</name>
    <dbReference type="NCBI Taxonomy" id="259"/>
    <lineage>
        <taxon>Bacteria</taxon>
        <taxon>Pseudomonadati</taxon>
        <taxon>Bacteroidota</taxon>
        <taxon>Sphingobacteriia</taxon>
        <taxon>Sphingobacteriales</taxon>
        <taxon>Sphingobacteriaceae</taxon>
        <taxon>Sphingobacterium</taxon>
    </lineage>
</organism>
<dbReference type="Pfam" id="PF04542">
    <property type="entry name" value="Sigma70_r2"/>
    <property type="match status" value="1"/>
</dbReference>
<dbReference type="RefSeq" id="WP_028072225.1">
    <property type="nucleotide sequence ID" value="NZ_CP141191.1"/>
</dbReference>
<evidence type="ECO:0000313" key="10">
    <source>
        <dbReference type="Proteomes" id="UP001566204"/>
    </source>
</evidence>
<evidence type="ECO:0000256" key="2">
    <source>
        <dbReference type="ARBA" id="ARBA00023015"/>
    </source>
</evidence>
<dbReference type="EMBL" id="JBEOQB010000006">
    <property type="protein sequence ID" value="MEZ0453840.1"/>
    <property type="molecule type" value="Genomic_DNA"/>
</dbReference>
<dbReference type="KEGG" id="stha:NCTC11429_02793"/>
<keyword evidence="3" id="KW-0731">Sigma factor</keyword>
<sequence length="186" mass="21828">MDVEDLEKQWVVSLQQGDRQAFADIYDFYWKKLLAIAFTLTKDKDTAEEIVQEVFVSLWNRRESVKIVSLSHYLATAVKFSTFKALQRARRREEILSAEMSQDAFQQDQNTIDARFLQEYLHGVVDSLPERCKLVFQLSRDEHYSNREIAAELQISEKAVEANITRALKVLRVQLRKVGFIFLFFL</sequence>
<dbReference type="GeneID" id="78463494"/>
<evidence type="ECO:0000313" key="8">
    <source>
        <dbReference type="EMBL" id="VTR43060.1"/>
    </source>
</evidence>
<dbReference type="GO" id="GO:0006352">
    <property type="term" value="P:DNA-templated transcription initiation"/>
    <property type="evidence" value="ECO:0007669"/>
    <property type="project" value="InterPro"/>
</dbReference>
<evidence type="ECO:0000256" key="3">
    <source>
        <dbReference type="ARBA" id="ARBA00023082"/>
    </source>
</evidence>
<dbReference type="GO" id="GO:0016987">
    <property type="term" value="F:sigma factor activity"/>
    <property type="evidence" value="ECO:0007669"/>
    <property type="project" value="UniProtKB-KW"/>
</dbReference>
<reference evidence="7 10" key="2">
    <citation type="submission" date="2024-06" db="EMBL/GenBank/DDBJ databases">
        <title>Soil Sphingobacterium thalpophilum.</title>
        <authorList>
            <person name="Yang J."/>
            <person name="Li J."/>
        </authorList>
    </citation>
    <scope>NUCLEOTIDE SEQUENCE [LARGE SCALE GENOMIC DNA]</scope>
    <source>
        <strain evidence="7 10">22g91tb</strain>
    </source>
</reference>
<evidence type="ECO:0000313" key="7">
    <source>
        <dbReference type="EMBL" id="MEZ0453840.1"/>
    </source>
</evidence>
<dbReference type="InterPro" id="IPR014327">
    <property type="entry name" value="RNA_pol_sigma70_bacteroid"/>
</dbReference>
<keyword evidence="10" id="KW-1185">Reference proteome</keyword>
<keyword evidence="4" id="KW-0804">Transcription</keyword>
<dbReference type="NCBIfam" id="TIGR02985">
    <property type="entry name" value="Sig70_bacteroi1"/>
    <property type="match status" value="1"/>
</dbReference>
<dbReference type="SUPFAM" id="SSF88659">
    <property type="entry name" value="Sigma3 and sigma4 domains of RNA polymerase sigma factors"/>
    <property type="match status" value="1"/>
</dbReference>
<dbReference type="InterPro" id="IPR007627">
    <property type="entry name" value="RNA_pol_sigma70_r2"/>
</dbReference>
<dbReference type="InterPro" id="IPR013324">
    <property type="entry name" value="RNA_pol_sigma_r3/r4-like"/>
</dbReference>
<dbReference type="Proteomes" id="UP000308196">
    <property type="component" value="Chromosome"/>
</dbReference>
<dbReference type="InterPro" id="IPR013249">
    <property type="entry name" value="RNA_pol_sigma70_r4_t2"/>
</dbReference>
<evidence type="ECO:0000256" key="1">
    <source>
        <dbReference type="ARBA" id="ARBA00010641"/>
    </source>
</evidence>